<organism evidence="5 6">
    <name type="scientific">Candidatus Endonucleibacter bathymodioli</name>
    <dbReference type="NCBI Taxonomy" id="539814"/>
    <lineage>
        <taxon>Bacteria</taxon>
        <taxon>Pseudomonadati</taxon>
        <taxon>Pseudomonadota</taxon>
        <taxon>Gammaproteobacteria</taxon>
        <taxon>Oceanospirillales</taxon>
        <taxon>Endozoicomonadaceae</taxon>
        <taxon>Candidatus Endonucleibacter</taxon>
    </lineage>
</organism>
<name>A0AA90NP51_9GAMM</name>
<keyword evidence="3 5" id="KW-0378">Hydrolase</keyword>
<dbReference type="PANTHER" id="PTHR46124:SF2">
    <property type="entry name" value="D-AMINOACYL-TRNA DEACYLASE"/>
    <property type="match status" value="1"/>
</dbReference>
<dbReference type="EC" id="3.1.-.-" evidence="5"/>
<reference evidence="5 6" key="1">
    <citation type="journal article" date="2023" name="bioRxiv">
        <title>An intranuclear bacterial parasite of deep-sea mussels expresses apoptosis inhibitors acquired from its host.</title>
        <authorList>
            <person name="Gonzalez Porras M.A."/>
            <person name="Assie A."/>
            <person name="Tietjen M."/>
            <person name="Violette M."/>
            <person name="Kleiner M."/>
            <person name="Gruber-Vodicka H."/>
            <person name="Dubilier N."/>
            <person name="Leisch N."/>
        </authorList>
    </citation>
    <scope>NUCLEOTIDE SEQUENCE [LARGE SCALE GENOMIC DNA]</scope>
    <source>
        <strain evidence="5">IAP13</strain>
    </source>
</reference>
<dbReference type="NCBIfam" id="TIGR00010">
    <property type="entry name" value="YchF/TatD family DNA exonuclease"/>
    <property type="match status" value="1"/>
</dbReference>
<feature type="binding site" evidence="4">
    <location>
        <position position="207"/>
    </location>
    <ligand>
        <name>a divalent metal cation</name>
        <dbReference type="ChEBI" id="CHEBI:60240"/>
        <label>1</label>
    </ligand>
</feature>
<dbReference type="CDD" id="cd01310">
    <property type="entry name" value="TatD_DNAse"/>
    <property type="match status" value="1"/>
</dbReference>
<feature type="binding site" evidence="4">
    <location>
        <position position="10"/>
    </location>
    <ligand>
        <name>a divalent metal cation</name>
        <dbReference type="ChEBI" id="CHEBI:60240"/>
        <label>1</label>
    </ligand>
</feature>
<dbReference type="InterPro" id="IPR015991">
    <property type="entry name" value="TatD/YcfH-like"/>
</dbReference>
<evidence type="ECO:0000256" key="2">
    <source>
        <dbReference type="ARBA" id="ARBA00022723"/>
    </source>
</evidence>
<dbReference type="PIRSF" id="PIRSF005902">
    <property type="entry name" value="DNase_TatD"/>
    <property type="match status" value="1"/>
</dbReference>
<feature type="binding site" evidence="4">
    <location>
        <position position="132"/>
    </location>
    <ligand>
        <name>a divalent metal cation</name>
        <dbReference type="ChEBI" id="CHEBI:60240"/>
        <label>2</label>
    </ligand>
</feature>
<dbReference type="InterPro" id="IPR001130">
    <property type="entry name" value="TatD-like"/>
</dbReference>
<dbReference type="GO" id="GO:0016788">
    <property type="term" value="F:hydrolase activity, acting on ester bonds"/>
    <property type="evidence" value="ECO:0007669"/>
    <property type="project" value="InterPro"/>
</dbReference>
<comment type="similarity">
    <text evidence="1">Belongs to the metallo-dependent hydrolases superfamily. TatD-type hydrolase family.</text>
</comment>
<dbReference type="GO" id="GO:0046872">
    <property type="term" value="F:metal ion binding"/>
    <property type="evidence" value="ECO:0007669"/>
    <property type="project" value="UniProtKB-KW"/>
</dbReference>
<evidence type="ECO:0000313" key="5">
    <source>
        <dbReference type="EMBL" id="MDP0587869.1"/>
    </source>
</evidence>
<dbReference type="Pfam" id="PF01026">
    <property type="entry name" value="TatD_DNase"/>
    <property type="match status" value="1"/>
</dbReference>
<gene>
    <name evidence="5" type="ORF">QS748_01110</name>
</gene>
<proteinExistence type="inferred from homology"/>
<feature type="binding site" evidence="4">
    <location>
        <position position="8"/>
    </location>
    <ligand>
        <name>a divalent metal cation</name>
        <dbReference type="ChEBI" id="CHEBI:60240"/>
        <label>1</label>
    </ligand>
</feature>
<dbReference type="AlphaFoldDB" id="A0AA90NP51"/>
<dbReference type="Proteomes" id="UP001178148">
    <property type="component" value="Unassembled WGS sequence"/>
</dbReference>
<protein>
    <submittedName>
        <fullName evidence="5">TatD family hydrolase</fullName>
        <ecNumber evidence="5">3.1.-.-</ecNumber>
    </submittedName>
</protein>
<evidence type="ECO:0000313" key="6">
    <source>
        <dbReference type="Proteomes" id="UP001178148"/>
    </source>
</evidence>
<dbReference type="PROSITE" id="PS01137">
    <property type="entry name" value="TATD_1"/>
    <property type="match status" value="1"/>
</dbReference>
<keyword evidence="2 4" id="KW-0479">Metal-binding</keyword>
<comment type="caution">
    <text evidence="5">The sequence shown here is derived from an EMBL/GenBank/DDBJ whole genome shotgun (WGS) entry which is preliminary data.</text>
</comment>
<feature type="binding site" evidence="4">
    <location>
        <position position="157"/>
    </location>
    <ligand>
        <name>a divalent metal cation</name>
        <dbReference type="ChEBI" id="CHEBI:60240"/>
        <label>2</label>
    </ligand>
</feature>
<dbReference type="PANTHER" id="PTHR46124">
    <property type="entry name" value="D-AMINOACYL-TRNA DEACYLASE"/>
    <property type="match status" value="1"/>
</dbReference>
<dbReference type="Gene3D" id="3.20.20.140">
    <property type="entry name" value="Metal-dependent hydrolases"/>
    <property type="match status" value="1"/>
</dbReference>
<dbReference type="InterPro" id="IPR018228">
    <property type="entry name" value="DNase_TatD-rel_CS"/>
</dbReference>
<dbReference type="EMBL" id="JASXSV010000001">
    <property type="protein sequence ID" value="MDP0587869.1"/>
    <property type="molecule type" value="Genomic_DNA"/>
</dbReference>
<keyword evidence="6" id="KW-1185">Reference proteome</keyword>
<dbReference type="PROSITE" id="PS01091">
    <property type="entry name" value="TATD_3"/>
    <property type="match status" value="1"/>
</dbReference>
<sequence length="261" mass="28964">MSTLIDSHCHLDRLNLAKYDGSLKKAIAAAREVGVEKILCVGTDLKHADQIIELAETYSSIYASIGIHPLECKSDMLEAEELLQYASHLQVVGIGETGLDYYYAKENKIVQQSCFVAQLQVASQAKLPIIVHTRDAKADTLALIRSYACTEAAGVLHCFTESWDMAKAAMDMNFMISISGIVTFANASELRDVVKKIPFDRLLIETDAPYLAPVPHRGKPNEPAFLADVARYVAELKNISLEELAEHTTNNFHRLFNKVPR</sequence>
<dbReference type="GO" id="GO:0004536">
    <property type="term" value="F:DNA nuclease activity"/>
    <property type="evidence" value="ECO:0007669"/>
    <property type="project" value="InterPro"/>
</dbReference>
<dbReference type="GO" id="GO:0005829">
    <property type="term" value="C:cytosol"/>
    <property type="evidence" value="ECO:0007669"/>
    <property type="project" value="TreeGrafter"/>
</dbReference>
<dbReference type="FunFam" id="3.20.20.140:FF:000005">
    <property type="entry name" value="TatD family hydrolase"/>
    <property type="match status" value="1"/>
</dbReference>
<accession>A0AA90NP51</accession>
<feature type="binding site" evidence="4">
    <location>
        <position position="96"/>
    </location>
    <ligand>
        <name>a divalent metal cation</name>
        <dbReference type="ChEBI" id="CHEBI:60240"/>
        <label>1</label>
    </ligand>
</feature>
<dbReference type="SUPFAM" id="SSF51556">
    <property type="entry name" value="Metallo-dependent hydrolases"/>
    <property type="match status" value="1"/>
</dbReference>
<dbReference type="InterPro" id="IPR032466">
    <property type="entry name" value="Metal_Hydrolase"/>
</dbReference>
<evidence type="ECO:0000256" key="4">
    <source>
        <dbReference type="PIRSR" id="PIRSR005902-1"/>
    </source>
</evidence>
<evidence type="ECO:0000256" key="3">
    <source>
        <dbReference type="ARBA" id="ARBA00022801"/>
    </source>
</evidence>
<evidence type="ECO:0000256" key="1">
    <source>
        <dbReference type="ARBA" id="ARBA00009275"/>
    </source>
</evidence>